<protein>
    <submittedName>
        <fullName evidence="2">Uncharacterized protein</fullName>
    </submittedName>
</protein>
<reference evidence="2" key="1">
    <citation type="submission" date="2023-03" db="EMBL/GenBank/DDBJ databases">
        <title>Chromosome-scale reference genome and RAD-based genetic map of yellow starthistle (Centaurea solstitialis) reveal putative structural variation and QTLs associated with invader traits.</title>
        <authorList>
            <person name="Reatini B."/>
            <person name="Cang F.A."/>
            <person name="Jiang Q."/>
            <person name="Mckibben M.T.W."/>
            <person name="Barker M.S."/>
            <person name="Rieseberg L.H."/>
            <person name="Dlugosch K.M."/>
        </authorList>
    </citation>
    <scope>NUCLEOTIDE SEQUENCE</scope>
    <source>
        <strain evidence="2">CAN-66</strain>
        <tissue evidence="2">Leaf</tissue>
    </source>
</reference>
<dbReference type="AlphaFoldDB" id="A0AA38TKM0"/>
<evidence type="ECO:0000313" key="2">
    <source>
        <dbReference type="EMBL" id="KAJ9558723.1"/>
    </source>
</evidence>
<name>A0AA38TKM0_9ASTR</name>
<keyword evidence="3" id="KW-1185">Reference proteome</keyword>
<proteinExistence type="predicted"/>
<dbReference type="Proteomes" id="UP001172457">
    <property type="component" value="Chromosome 3"/>
</dbReference>
<accession>A0AA38TKM0</accession>
<evidence type="ECO:0000256" key="1">
    <source>
        <dbReference type="SAM" id="MobiDB-lite"/>
    </source>
</evidence>
<evidence type="ECO:0000313" key="3">
    <source>
        <dbReference type="Proteomes" id="UP001172457"/>
    </source>
</evidence>
<organism evidence="2 3">
    <name type="scientific">Centaurea solstitialis</name>
    <name type="common">yellow star-thistle</name>
    <dbReference type="NCBI Taxonomy" id="347529"/>
    <lineage>
        <taxon>Eukaryota</taxon>
        <taxon>Viridiplantae</taxon>
        <taxon>Streptophyta</taxon>
        <taxon>Embryophyta</taxon>
        <taxon>Tracheophyta</taxon>
        <taxon>Spermatophyta</taxon>
        <taxon>Magnoliopsida</taxon>
        <taxon>eudicotyledons</taxon>
        <taxon>Gunneridae</taxon>
        <taxon>Pentapetalae</taxon>
        <taxon>asterids</taxon>
        <taxon>campanulids</taxon>
        <taxon>Asterales</taxon>
        <taxon>Asteraceae</taxon>
        <taxon>Carduoideae</taxon>
        <taxon>Cardueae</taxon>
        <taxon>Centaureinae</taxon>
        <taxon>Centaurea</taxon>
    </lineage>
</organism>
<feature type="compositionally biased region" description="Low complexity" evidence="1">
    <location>
        <begin position="9"/>
        <end position="19"/>
    </location>
</feature>
<comment type="caution">
    <text evidence="2">The sequence shown here is derived from an EMBL/GenBank/DDBJ whole genome shotgun (WGS) entry which is preliminary data.</text>
</comment>
<sequence length="125" mass="14630">MDNPKDQLTSKTTSKSSSKCRFSFPLTQNIRSLFKWDKRSSSKDSMTSQAPRVLEEHKYLRSIRDLRMDSTIPMPTTRYPRPHWAQTNPRQFWAEARLLKHAAWGRSTRTSRMRPPGLELGFTAM</sequence>
<dbReference type="EMBL" id="JARYMX010000003">
    <property type="protein sequence ID" value="KAJ9558723.1"/>
    <property type="molecule type" value="Genomic_DNA"/>
</dbReference>
<feature type="region of interest" description="Disordered" evidence="1">
    <location>
        <begin position="1"/>
        <end position="20"/>
    </location>
</feature>
<gene>
    <name evidence="2" type="ORF">OSB04_013337</name>
</gene>